<dbReference type="InterPro" id="IPR010987">
    <property type="entry name" value="Glutathione-S-Trfase_C-like"/>
</dbReference>
<dbReference type="Pfam" id="PF02798">
    <property type="entry name" value="GST_N"/>
    <property type="match status" value="1"/>
</dbReference>
<dbReference type="CDD" id="cd03185">
    <property type="entry name" value="GST_C_Tau"/>
    <property type="match status" value="1"/>
</dbReference>
<evidence type="ECO:0000313" key="8">
    <source>
        <dbReference type="Proteomes" id="UP001642360"/>
    </source>
</evidence>
<comment type="caution">
    <text evidence="7">The sequence shown here is derived from an EMBL/GenBank/DDBJ whole genome shotgun (WGS) entry which is preliminary data.</text>
</comment>
<proteinExistence type="inferred from homology"/>
<dbReference type="Proteomes" id="UP001642360">
    <property type="component" value="Unassembled WGS sequence"/>
</dbReference>
<comment type="similarity">
    <text evidence="1">Belongs to the GST superfamily. HSP26 family.</text>
</comment>
<evidence type="ECO:0000259" key="6">
    <source>
        <dbReference type="PROSITE" id="PS50405"/>
    </source>
</evidence>
<name>A0ABC8SP45_9AQUA</name>
<comment type="catalytic activity">
    <reaction evidence="3 4">
        <text>RX + glutathione = an S-substituted glutathione + a halide anion + H(+)</text>
        <dbReference type="Rhea" id="RHEA:16437"/>
        <dbReference type="ChEBI" id="CHEBI:15378"/>
        <dbReference type="ChEBI" id="CHEBI:16042"/>
        <dbReference type="ChEBI" id="CHEBI:17792"/>
        <dbReference type="ChEBI" id="CHEBI:57925"/>
        <dbReference type="ChEBI" id="CHEBI:90779"/>
        <dbReference type="EC" id="2.5.1.18"/>
    </reaction>
</comment>
<dbReference type="FunFam" id="1.20.1050.10:FF:000012">
    <property type="entry name" value="Tau class glutathione S-transferase"/>
    <property type="match status" value="1"/>
</dbReference>
<dbReference type="InterPro" id="IPR040079">
    <property type="entry name" value="Glutathione_S-Trfase"/>
</dbReference>
<evidence type="ECO:0000256" key="4">
    <source>
        <dbReference type="RuleBase" id="RU369102"/>
    </source>
</evidence>
<dbReference type="GO" id="GO:0004364">
    <property type="term" value="F:glutathione transferase activity"/>
    <property type="evidence" value="ECO:0007669"/>
    <property type="project" value="UniProtKB-UniRule"/>
</dbReference>
<dbReference type="EMBL" id="CAUOFW020002908">
    <property type="protein sequence ID" value="CAK9156778.1"/>
    <property type="molecule type" value="Genomic_DNA"/>
</dbReference>
<dbReference type="PROSITE" id="PS50405">
    <property type="entry name" value="GST_CTER"/>
    <property type="match status" value="1"/>
</dbReference>
<dbReference type="AlphaFoldDB" id="A0ABC8SP45"/>
<dbReference type="PANTHER" id="PTHR11260">
    <property type="entry name" value="GLUTATHIONE S-TRANSFERASE, GST, SUPERFAMILY, GST DOMAIN CONTAINING"/>
    <property type="match status" value="1"/>
</dbReference>
<dbReference type="SFLD" id="SFLDG01152">
    <property type="entry name" value="Main.3:_Omega-_and_Tau-like"/>
    <property type="match status" value="1"/>
</dbReference>
<comment type="function">
    <text evidence="4">Is involved in the conjugation of reduced glutathione to a wide number of exogenous and endogenous hydrophobic electrophiles.</text>
</comment>
<evidence type="ECO:0000259" key="5">
    <source>
        <dbReference type="PROSITE" id="PS50404"/>
    </source>
</evidence>
<dbReference type="InterPro" id="IPR045074">
    <property type="entry name" value="GST_C_Tau"/>
</dbReference>
<evidence type="ECO:0000256" key="2">
    <source>
        <dbReference type="ARBA" id="ARBA00022679"/>
    </source>
</evidence>
<dbReference type="EC" id="2.5.1.18" evidence="4"/>
<dbReference type="PROSITE" id="PS50404">
    <property type="entry name" value="GST_NTER"/>
    <property type="match status" value="1"/>
</dbReference>
<dbReference type="InterPro" id="IPR036282">
    <property type="entry name" value="Glutathione-S-Trfase_C_sf"/>
</dbReference>
<reference evidence="7 8" key="1">
    <citation type="submission" date="2024-02" db="EMBL/GenBank/DDBJ databases">
        <authorList>
            <person name="Vignale AGUSTIN F."/>
            <person name="Sosa J E."/>
            <person name="Modenutti C."/>
        </authorList>
    </citation>
    <scope>NUCLEOTIDE SEQUENCE [LARGE SCALE GENOMIC DNA]</scope>
</reference>
<keyword evidence="8" id="KW-1185">Reference proteome</keyword>
<organism evidence="7 8">
    <name type="scientific">Ilex paraguariensis</name>
    <name type="common">yerba mate</name>
    <dbReference type="NCBI Taxonomy" id="185542"/>
    <lineage>
        <taxon>Eukaryota</taxon>
        <taxon>Viridiplantae</taxon>
        <taxon>Streptophyta</taxon>
        <taxon>Embryophyta</taxon>
        <taxon>Tracheophyta</taxon>
        <taxon>Spermatophyta</taxon>
        <taxon>Magnoliopsida</taxon>
        <taxon>eudicotyledons</taxon>
        <taxon>Gunneridae</taxon>
        <taxon>Pentapetalae</taxon>
        <taxon>asterids</taxon>
        <taxon>campanulids</taxon>
        <taxon>Aquifoliales</taxon>
        <taxon>Aquifoliaceae</taxon>
        <taxon>Ilex</taxon>
    </lineage>
</organism>
<dbReference type="GO" id="GO:0005829">
    <property type="term" value="C:cytosol"/>
    <property type="evidence" value="ECO:0007669"/>
    <property type="project" value="UniProtKB-SubCell"/>
</dbReference>
<dbReference type="SFLD" id="SFLDG00358">
    <property type="entry name" value="Main_(cytGST)"/>
    <property type="match status" value="1"/>
</dbReference>
<keyword evidence="2 4" id="KW-0808">Transferase</keyword>
<dbReference type="Gene3D" id="3.40.30.10">
    <property type="entry name" value="Glutaredoxin"/>
    <property type="match status" value="1"/>
</dbReference>
<dbReference type="FunFam" id="3.40.30.10:FF:000014">
    <property type="entry name" value="Tau class glutathione S-transferase"/>
    <property type="match status" value="1"/>
</dbReference>
<evidence type="ECO:0000256" key="3">
    <source>
        <dbReference type="ARBA" id="ARBA00047960"/>
    </source>
</evidence>
<dbReference type="InterPro" id="IPR036249">
    <property type="entry name" value="Thioredoxin-like_sf"/>
</dbReference>
<dbReference type="SUPFAM" id="SSF47616">
    <property type="entry name" value="GST C-terminal domain-like"/>
    <property type="match status" value="1"/>
</dbReference>
<dbReference type="InterPro" id="IPR045073">
    <property type="entry name" value="Omega/Tau-like"/>
</dbReference>
<evidence type="ECO:0000313" key="7">
    <source>
        <dbReference type="EMBL" id="CAK9156778.1"/>
    </source>
</evidence>
<dbReference type="SFLD" id="SFLDS00019">
    <property type="entry name" value="Glutathione_Transferase_(cytos"/>
    <property type="match status" value="1"/>
</dbReference>
<dbReference type="Pfam" id="PF13410">
    <property type="entry name" value="GST_C_2"/>
    <property type="match status" value="1"/>
</dbReference>
<evidence type="ECO:0000256" key="1">
    <source>
        <dbReference type="ARBA" id="ARBA00009929"/>
    </source>
</evidence>
<dbReference type="SUPFAM" id="SSF52833">
    <property type="entry name" value="Thioredoxin-like"/>
    <property type="match status" value="1"/>
</dbReference>
<sequence length="233" mass="26964">MGKVKVIGATTSLFCTRIEWALKLKGVEYEYIKEDLRNKSPLLLKYNPVHKKVPVLVHDDKAIPESLVILEYIDETWKEYPLLPQDPYERAMVRFWARFADDKRWSSSSFTQCVFGAWGACRAEGEEKEKAIQSAKESLALIENQINGKKFFGGEQIGFLDLVIGWMCRWLEVMEKVGGMKLLDPQRFPVLYEWAQNFMEVPVISECMPPREYLVNYFQASLSYLSSLSANKQ</sequence>
<dbReference type="PANTHER" id="PTHR11260:SF614">
    <property type="entry name" value="GLUTATHIONE S-TRANSFERASE"/>
    <property type="match status" value="1"/>
</dbReference>
<feature type="domain" description="GST C-terminal" evidence="6">
    <location>
        <begin position="86"/>
        <end position="218"/>
    </location>
</feature>
<accession>A0ABC8SP45</accession>
<protein>
    <recommendedName>
        <fullName evidence="4">Glutathione S-transferase</fullName>
        <ecNumber evidence="4">2.5.1.18</ecNumber>
    </recommendedName>
</protein>
<comment type="subcellular location">
    <subcellularLocation>
        <location evidence="4">Cytoplasm</location>
        <location evidence="4">Cytosol</location>
    </subcellularLocation>
</comment>
<dbReference type="CDD" id="cd03058">
    <property type="entry name" value="GST_N_Tau"/>
    <property type="match status" value="1"/>
</dbReference>
<feature type="domain" description="GST N-terminal" evidence="5">
    <location>
        <begin position="2"/>
        <end position="81"/>
    </location>
</feature>
<dbReference type="Gene3D" id="1.20.1050.10">
    <property type="match status" value="1"/>
</dbReference>
<keyword evidence="4" id="KW-0963">Cytoplasm</keyword>
<dbReference type="InterPro" id="IPR004045">
    <property type="entry name" value="Glutathione_S-Trfase_N"/>
</dbReference>
<gene>
    <name evidence="7" type="ORF">ILEXP_LOCUS25330</name>
</gene>